<dbReference type="OrthoDB" id="199365at2"/>
<protein>
    <recommendedName>
        <fullName evidence="4">DUF2149 domain-containing protein</fullName>
    </recommendedName>
</protein>
<accession>A0A2G4YS76</accession>
<dbReference type="InterPro" id="IPR018676">
    <property type="entry name" value="DUF2149"/>
</dbReference>
<keyword evidence="3" id="KW-1185">Reference proteome</keyword>
<dbReference type="RefSeq" id="WP_099472005.1">
    <property type="nucleotide sequence ID" value="NZ_CP041025.1"/>
</dbReference>
<dbReference type="Proteomes" id="UP000229730">
    <property type="component" value="Unassembled WGS sequence"/>
</dbReference>
<feature type="transmembrane region" description="Helical" evidence="1">
    <location>
        <begin position="12"/>
        <end position="35"/>
    </location>
</feature>
<gene>
    <name evidence="2" type="ORF">CRD36_06790</name>
</gene>
<dbReference type="Pfam" id="PF09919">
    <property type="entry name" value="DUF2149"/>
    <property type="match status" value="1"/>
</dbReference>
<reference evidence="2 3" key="1">
    <citation type="submission" date="2017-10" db="EMBL/GenBank/DDBJ databases">
        <title>Frigbacter circumglobatus gen. nov. sp. nov., isolated from sediment cultured in situ.</title>
        <authorList>
            <person name="Zhao Z."/>
        </authorList>
    </citation>
    <scope>NUCLEOTIDE SEQUENCE [LARGE SCALE GENOMIC DNA]</scope>
    <source>
        <strain evidence="2 3">ZYL</strain>
    </source>
</reference>
<dbReference type="EMBL" id="PDEM01000016">
    <property type="protein sequence ID" value="PHZ85117.1"/>
    <property type="molecule type" value="Genomic_DNA"/>
</dbReference>
<dbReference type="AlphaFoldDB" id="A0A2G4YS76"/>
<evidence type="ECO:0000256" key="1">
    <source>
        <dbReference type="SAM" id="Phobius"/>
    </source>
</evidence>
<organism evidence="2 3">
    <name type="scientific">Paremcibacter congregatus</name>
    <dbReference type="NCBI Taxonomy" id="2043170"/>
    <lineage>
        <taxon>Bacteria</taxon>
        <taxon>Pseudomonadati</taxon>
        <taxon>Pseudomonadota</taxon>
        <taxon>Alphaproteobacteria</taxon>
        <taxon>Emcibacterales</taxon>
        <taxon>Emcibacteraceae</taxon>
        <taxon>Paremcibacter</taxon>
    </lineage>
</organism>
<proteinExistence type="predicted"/>
<evidence type="ECO:0008006" key="4">
    <source>
        <dbReference type="Google" id="ProtNLM"/>
    </source>
</evidence>
<keyword evidence="1" id="KW-1133">Transmembrane helix</keyword>
<evidence type="ECO:0000313" key="2">
    <source>
        <dbReference type="EMBL" id="PHZ85117.1"/>
    </source>
</evidence>
<keyword evidence="1" id="KW-0472">Membrane</keyword>
<sequence>MRLLDEDEAANPALSVVNLIDVFLVLLAALLISIAQNPINPFLGNDVMVIKNPGQQDMEIVIKKGEKIETYKSTGEIGAGEGVKAGVAYRMPDGSIIYVPDDTPEGAAPAPAAN</sequence>
<evidence type="ECO:0000313" key="3">
    <source>
        <dbReference type="Proteomes" id="UP000229730"/>
    </source>
</evidence>
<keyword evidence="1" id="KW-0812">Transmembrane</keyword>
<dbReference type="InParanoid" id="A0A2G4YS76"/>
<name>A0A2G4YS76_9PROT</name>
<comment type="caution">
    <text evidence="2">The sequence shown here is derived from an EMBL/GenBank/DDBJ whole genome shotgun (WGS) entry which is preliminary data.</text>
</comment>